<accession>A0ABQ5VB41</accession>
<feature type="domain" description="Peptidase M15A C-terminal" evidence="2">
    <location>
        <begin position="199"/>
        <end position="236"/>
    </location>
</feature>
<feature type="signal peptide" evidence="1">
    <location>
        <begin position="1"/>
        <end position="25"/>
    </location>
</feature>
<protein>
    <recommendedName>
        <fullName evidence="2">Peptidase M15A C-terminal domain-containing protein</fullName>
    </recommendedName>
</protein>
<proteinExistence type="predicted"/>
<dbReference type="RefSeq" id="WP_284389614.1">
    <property type="nucleotide sequence ID" value="NZ_BSNK01000002.1"/>
</dbReference>
<name>A0ABQ5VB41_9PROT</name>
<dbReference type="InterPro" id="IPR013230">
    <property type="entry name" value="Peptidase_M15A_C"/>
</dbReference>
<evidence type="ECO:0000256" key="1">
    <source>
        <dbReference type="SAM" id="SignalP"/>
    </source>
</evidence>
<evidence type="ECO:0000313" key="3">
    <source>
        <dbReference type="EMBL" id="GLQ23811.1"/>
    </source>
</evidence>
<reference evidence="3" key="1">
    <citation type="journal article" date="2014" name="Int. J. Syst. Evol. Microbiol.">
        <title>Complete genome of a new Firmicutes species belonging to the dominant human colonic microbiota ('Ruminococcus bicirculans') reveals two chromosomes and a selective capacity to utilize plant glucans.</title>
        <authorList>
            <consortium name="NISC Comparative Sequencing Program"/>
            <person name="Wegmann U."/>
            <person name="Louis P."/>
            <person name="Goesmann A."/>
            <person name="Henrissat B."/>
            <person name="Duncan S.H."/>
            <person name="Flint H.J."/>
        </authorList>
    </citation>
    <scope>NUCLEOTIDE SEQUENCE</scope>
    <source>
        <strain evidence="3">NBRC 108219</strain>
    </source>
</reference>
<sequence length="304" mass="33655">MIRPIKPLLAAALLLPLISALPAYAQMGDVVKTSFSGTSEAAYAPLFDQWYETIMPGDGLAVELPAGHQLVIDGAVWTPAWRAPETAQTLPAELISGGNLIAKINVFVLEPSTNIDSKGWLNGYRIGTYPRNPPKGFIRLDGPEDREHALSPHFKVGQFLCKQQPGHWPKYVLVTQNNVRRLEALLTSLNDDKTTDADTFFVMSGFRTPFYNSAIGSAKFSRHMYGDAADIYVDYKPRNGNMDDLNRDGKITKADANWLYDYAQKLYKNQKDLPKGGIGAYRANAVHGPFVHVDGRGTTARWGR</sequence>
<dbReference type="Gene3D" id="3.30.1380.10">
    <property type="match status" value="1"/>
</dbReference>
<feature type="chain" id="PRO_5047046375" description="Peptidase M15A C-terminal domain-containing protein" evidence="1">
    <location>
        <begin position="26"/>
        <end position="304"/>
    </location>
</feature>
<dbReference type="SUPFAM" id="SSF55166">
    <property type="entry name" value="Hedgehog/DD-peptidase"/>
    <property type="match status" value="1"/>
</dbReference>
<dbReference type="Proteomes" id="UP001161391">
    <property type="component" value="Unassembled WGS sequence"/>
</dbReference>
<comment type="caution">
    <text evidence="3">The sequence shown here is derived from an EMBL/GenBank/DDBJ whole genome shotgun (WGS) entry which is preliminary data.</text>
</comment>
<evidence type="ECO:0000313" key="4">
    <source>
        <dbReference type="Proteomes" id="UP001161391"/>
    </source>
</evidence>
<dbReference type="InterPro" id="IPR009045">
    <property type="entry name" value="Zn_M74/Hedgehog-like"/>
</dbReference>
<dbReference type="EMBL" id="BSNK01000002">
    <property type="protein sequence ID" value="GLQ23811.1"/>
    <property type="molecule type" value="Genomic_DNA"/>
</dbReference>
<keyword evidence="1" id="KW-0732">Signal</keyword>
<evidence type="ECO:0000259" key="2">
    <source>
        <dbReference type="Pfam" id="PF08291"/>
    </source>
</evidence>
<dbReference type="Pfam" id="PF08291">
    <property type="entry name" value="Peptidase_M15_3"/>
    <property type="match status" value="1"/>
</dbReference>
<organism evidence="3 4">
    <name type="scientific">Algimonas ampicilliniresistens</name>
    <dbReference type="NCBI Taxonomy" id="1298735"/>
    <lineage>
        <taxon>Bacteria</taxon>
        <taxon>Pseudomonadati</taxon>
        <taxon>Pseudomonadota</taxon>
        <taxon>Alphaproteobacteria</taxon>
        <taxon>Maricaulales</taxon>
        <taxon>Robiginitomaculaceae</taxon>
        <taxon>Algimonas</taxon>
    </lineage>
</organism>
<gene>
    <name evidence="3" type="ORF">GCM10007853_16850</name>
</gene>
<reference evidence="3" key="2">
    <citation type="submission" date="2023-01" db="EMBL/GenBank/DDBJ databases">
        <title>Draft genome sequence of Algimonas ampicilliniresistens strain NBRC 108219.</title>
        <authorList>
            <person name="Sun Q."/>
            <person name="Mori K."/>
        </authorList>
    </citation>
    <scope>NUCLEOTIDE SEQUENCE</scope>
    <source>
        <strain evidence="3">NBRC 108219</strain>
    </source>
</reference>
<keyword evidence="4" id="KW-1185">Reference proteome</keyword>